<keyword evidence="1" id="KW-0812">Transmembrane</keyword>
<feature type="transmembrane region" description="Helical" evidence="1">
    <location>
        <begin position="67"/>
        <end position="86"/>
    </location>
</feature>
<sequence length="87" mass="9847">MSRDHYYNLCQKHVGRCVEIRTNDGRVHRGRIRSVDRRYVYMEPLGARGRGLGGLGYGYYGGYGRGAGFSIALGFITGLVLFPLLFW</sequence>
<reference evidence="2" key="1">
    <citation type="submission" date="2024-07" db="EMBL/GenBank/DDBJ databases">
        <title>Halotolerant mesophilic bacterium Ornithinibacillus sp. 4-3, sp. nov., isolated from soil.</title>
        <authorList>
            <person name="Sidarenka A.V."/>
            <person name="Guliayeva D.E."/>
            <person name="Leanovich S.I."/>
            <person name="Hileuskaya K.S."/>
            <person name="Akhremchuk A.E."/>
            <person name="Sikolenko M.A."/>
            <person name="Valentovich L.N."/>
        </authorList>
    </citation>
    <scope>NUCLEOTIDE SEQUENCE</scope>
    <source>
        <strain evidence="2">4-3</strain>
    </source>
</reference>
<dbReference type="EMBL" id="CP162599">
    <property type="protein sequence ID" value="XDK33937.1"/>
    <property type="molecule type" value="Genomic_DNA"/>
</dbReference>
<gene>
    <name evidence="2" type="ORF">AB4Y30_06185</name>
</gene>
<protein>
    <recommendedName>
        <fullName evidence="3">LSM domain-containing protein</fullName>
    </recommendedName>
</protein>
<name>A0AB39HTJ5_9BACI</name>
<evidence type="ECO:0000313" key="2">
    <source>
        <dbReference type="EMBL" id="XDK33937.1"/>
    </source>
</evidence>
<dbReference type="AlphaFoldDB" id="A0AB39HTJ5"/>
<evidence type="ECO:0000256" key="1">
    <source>
        <dbReference type="SAM" id="Phobius"/>
    </source>
</evidence>
<keyword evidence="1" id="KW-0472">Membrane</keyword>
<keyword evidence="1" id="KW-1133">Transmembrane helix</keyword>
<organism evidence="2">
    <name type="scientific">Ornithinibacillus sp. 4-3</name>
    <dbReference type="NCBI Taxonomy" id="3231488"/>
    <lineage>
        <taxon>Bacteria</taxon>
        <taxon>Bacillati</taxon>
        <taxon>Bacillota</taxon>
        <taxon>Bacilli</taxon>
        <taxon>Bacillales</taxon>
        <taxon>Bacillaceae</taxon>
        <taxon>Ornithinibacillus</taxon>
    </lineage>
</organism>
<proteinExistence type="predicted"/>
<evidence type="ECO:0008006" key="3">
    <source>
        <dbReference type="Google" id="ProtNLM"/>
    </source>
</evidence>
<dbReference type="RefSeq" id="WP_368654615.1">
    <property type="nucleotide sequence ID" value="NZ_CP162599.1"/>
</dbReference>
<accession>A0AB39HTJ5</accession>